<dbReference type="OrthoDB" id="408373at2759"/>
<gene>
    <name evidence="5" type="ORF">GQ607_011919</name>
</gene>
<accession>A0A8H3W6P6</accession>
<evidence type="ECO:0000259" key="4">
    <source>
        <dbReference type="Pfam" id="PF00561"/>
    </source>
</evidence>
<dbReference type="InterPro" id="IPR000073">
    <property type="entry name" value="AB_hydrolase_1"/>
</dbReference>
<dbReference type="Pfam" id="PF00561">
    <property type="entry name" value="Abhydrolase_1"/>
    <property type="match status" value="1"/>
</dbReference>
<dbReference type="AlphaFoldDB" id="A0A8H3W6P6"/>
<dbReference type="GO" id="GO:0016787">
    <property type="term" value="F:hydrolase activity"/>
    <property type="evidence" value="ECO:0007669"/>
    <property type="project" value="UniProtKB-KW"/>
</dbReference>
<organism evidence="5 6">
    <name type="scientific">Colletotrichum asianum</name>
    <dbReference type="NCBI Taxonomy" id="702518"/>
    <lineage>
        <taxon>Eukaryota</taxon>
        <taxon>Fungi</taxon>
        <taxon>Dikarya</taxon>
        <taxon>Ascomycota</taxon>
        <taxon>Pezizomycotina</taxon>
        <taxon>Sordariomycetes</taxon>
        <taxon>Hypocreomycetidae</taxon>
        <taxon>Glomerellales</taxon>
        <taxon>Glomerellaceae</taxon>
        <taxon>Colletotrichum</taxon>
        <taxon>Colletotrichum gloeosporioides species complex</taxon>
    </lineage>
</organism>
<protein>
    <recommendedName>
        <fullName evidence="4">AB hydrolase-1 domain-containing protein</fullName>
    </recommendedName>
</protein>
<comment type="caution">
    <text evidence="5">The sequence shown here is derived from an EMBL/GenBank/DDBJ whole genome shotgun (WGS) entry which is preliminary data.</text>
</comment>
<dbReference type="SUPFAM" id="SSF53335">
    <property type="entry name" value="S-adenosyl-L-methionine-dependent methyltransferases"/>
    <property type="match status" value="2"/>
</dbReference>
<comment type="similarity">
    <text evidence="2">Belongs to the AB hydrolase superfamily. Epoxide hydrolase family.</text>
</comment>
<dbReference type="PANTHER" id="PTHR43329">
    <property type="entry name" value="EPOXIDE HYDROLASE"/>
    <property type="match status" value="1"/>
</dbReference>
<feature type="region of interest" description="Disordered" evidence="3">
    <location>
        <begin position="1"/>
        <end position="28"/>
    </location>
</feature>
<evidence type="ECO:0000313" key="5">
    <source>
        <dbReference type="EMBL" id="KAF0320835.1"/>
    </source>
</evidence>
<dbReference type="CDD" id="cd02440">
    <property type="entry name" value="AdoMet_MTases"/>
    <property type="match status" value="2"/>
</dbReference>
<dbReference type="Gene3D" id="3.40.50.150">
    <property type="entry name" value="Vaccinia Virus protein VP39"/>
    <property type="match status" value="2"/>
</dbReference>
<feature type="domain" description="AB hydrolase-1" evidence="4">
    <location>
        <begin position="690"/>
        <end position="985"/>
    </location>
</feature>
<evidence type="ECO:0000313" key="6">
    <source>
        <dbReference type="Proteomes" id="UP000434172"/>
    </source>
</evidence>
<dbReference type="EMBL" id="WOWK01000078">
    <property type="protein sequence ID" value="KAF0320835.1"/>
    <property type="molecule type" value="Genomic_DNA"/>
</dbReference>
<dbReference type="PRINTS" id="PR00412">
    <property type="entry name" value="EPOXHYDRLASE"/>
</dbReference>
<evidence type="ECO:0000256" key="1">
    <source>
        <dbReference type="ARBA" id="ARBA00022801"/>
    </source>
</evidence>
<evidence type="ECO:0000256" key="2">
    <source>
        <dbReference type="ARBA" id="ARBA00038334"/>
    </source>
</evidence>
<dbReference type="Proteomes" id="UP000434172">
    <property type="component" value="Unassembled WGS sequence"/>
</dbReference>
<dbReference type="InterPro" id="IPR029063">
    <property type="entry name" value="SAM-dependent_MTases_sf"/>
</dbReference>
<name>A0A8H3W6P6_9PEZI</name>
<dbReference type="SUPFAM" id="SSF53474">
    <property type="entry name" value="alpha/beta-Hydrolases"/>
    <property type="match status" value="1"/>
</dbReference>
<reference evidence="5 6" key="1">
    <citation type="submission" date="2019-12" db="EMBL/GenBank/DDBJ databases">
        <title>A genome sequence resource for the geographically widespread anthracnose pathogen Colletotrichum asianum.</title>
        <authorList>
            <person name="Meng Y."/>
        </authorList>
    </citation>
    <scope>NUCLEOTIDE SEQUENCE [LARGE SCALE GENOMIC DNA]</scope>
    <source>
        <strain evidence="5 6">ICMP 18580</strain>
    </source>
</reference>
<dbReference type="InterPro" id="IPR000639">
    <property type="entry name" value="Epox_hydrolase-like"/>
</dbReference>
<feature type="compositionally biased region" description="Acidic residues" evidence="3">
    <location>
        <begin position="18"/>
        <end position="28"/>
    </location>
</feature>
<dbReference type="Gene3D" id="3.40.50.1820">
    <property type="entry name" value="alpha/beta hydrolase"/>
    <property type="match status" value="1"/>
</dbReference>
<dbReference type="Pfam" id="PF13489">
    <property type="entry name" value="Methyltransf_23"/>
    <property type="match status" value="2"/>
</dbReference>
<evidence type="ECO:0000256" key="3">
    <source>
        <dbReference type="SAM" id="MobiDB-lite"/>
    </source>
</evidence>
<keyword evidence="1" id="KW-0378">Hydrolase</keyword>
<dbReference type="InterPro" id="IPR029058">
    <property type="entry name" value="AB_hydrolase_fold"/>
</dbReference>
<keyword evidence="6" id="KW-1185">Reference proteome</keyword>
<sequence>MATNTRSVLSGGRSTPLDFDEKEPPLELDEDLVTDDVASVDEQISEYTASLAPSVLNYPEEYGRRYHAFRPGAYPLPNDDSESERLDMTHELIVRLMGNRLFLGPLERPKVHRILDIGSGTGKLAVALGTLFEDAEVIGNDLSAIQPTWIPPNVTFEIDDVESPWVGNQKFDFIICRYMAAAIKDWPKLVQNVYENLNPGGWAEFQDMDIELYSDDGTLTEQHATRDWSRTFVTTLRSMQLDPAPGPQLEGWIRQQGSFTNIAHRKFKAPVGPWPKDKAYKDLGMLNLIQTLDGLEGFSLRMFCGVLGRTKQQVLDQLSEVRRELKSNAFHCQFDIHIVYAQKPFAETYFAPNDESEKDRLDFNHMLMVKTIGRKLFLAPVPQDKTHRILDIGTGTGIWALEVSDLFPNAEVIGNDLSAIQPEWVTPNVKFEIDDVESEWLHDEKFDFIFARYMAGSLSDWPTLMSRIYGNTTPGGWVEFQDYDLLYTSDDNSINMDHHTLKWDTQFIDACKSIGREACPGPKLEGWVKDAGFINVKHQTFKMPIGPWPADPHYKDIGMTNLMQVLDGLEAFTLRIFCGVLGWTREEVEVLLLHVRKELKSGAFHAYTNFNESITAVTWCMHRNPRSKLMSDALIREKWCQVHHLHLISIFTEVQQIYPAMATTTLTENTFTHSGDKTTFYWSAGPSQGPLVIFIHGWPANGESWKPQLLALAALGFRTIAPDTRGYGRSSVPKETSAYALEHHVSDMLALLAHLGRDKAVWIGHDWGAGLVWGFAAQHPEKCVGVCCMTVPYQVLANGLEGLAALSNRELYPEDQYPLAQWDYQAFHTEQPEASASQLAANVTNTVKLFYRGGSPQTYGKPAFTASVRKTGGWFGGLPEAPDTPFESTLFKDDKPAFDRMVAEFEKNGFEGPNDYYRNHPANKAYNLKAPNGGRLSYPVLFVEARWDSVCDTSISRLSEPMRELCDDLTEVSIEAGHWVAMEKPEETNAALVRWIAQKLPTHFPGYWKTPFVSRK</sequence>
<proteinExistence type="inferred from homology"/>